<evidence type="ECO:0000313" key="12">
    <source>
        <dbReference type="EMBL" id="GIL27806.1"/>
    </source>
</evidence>
<protein>
    <recommendedName>
        <fullName evidence="10">Cytochrome c oxidase polypeptide 4</fullName>
        <ecNumber evidence="10">7.1.1.9</ecNumber>
    </recommendedName>
    <alternativeName>
        <fullName evidence="10">Cytochrome aa3 subunit 4</fullName>
    </alternativeName>
    <alternativeName>
        <fullName evidence="10">Cytochrome c oxidase polypeptide IV</fullName>
    </alternativeName>
</protein>
<dbReference type="GO" id="GO:0022900">
    <property type="term" value="P:electron transport chain"/>
    <property type="evidence" value="ECO:0007669"/>
    <property type="project" value="InterPro"/>
</dbReference>
<dbReference type="GO" id="GO:0004129">
    <property type="term" value="F:cytochrome-c oxidase activity"/>
    <property type="evidence" value="ECO:0007669"/>
    <property type="project" value="UniProtKB-EC"/>
</dbReference>
<evidence type="ECO:0000256" key="7">
    <source>
        <dbReference type="ARBA" id="ARBA00022989"/>
    </source>
</evidence>
<feature type="transmembrane region" description="Helical" evidence="11">
    <location>
        <begin position="87"/>
        <end position="105"/>
    </location>
</feature>
<keyword evidence="5 11" id="KW-0812">Transmembrane</keyword>
<reference evidence="13" key="1">
    <citation type="journal article" date="2021" name="Int. J. Syst. Evol. Microbiol.">
        <title>Actinocatenispora comari sp. nov., an endophytic actinomycete isolated from aerial parts of Comarum salesowianum.</title>
        <authorList>
            <person name="Oyunbileg N."/>
            <person name="Iizaka Y."/>
            <person name="Hamada M."/>
            <person name="Davaapurev B.O."/>
            <person name="Fukumoto A."/>
            <person name="Tsetseg B."/>
            <person name="Kato F."/>
            <person name="Tamura T."/>
            <person name="Batkhuu J."/>
            <person name="Anzai Y."/>
        </authorList>
    </citation>
    <scope>NUCLEOTIDE SEQUENCE [LARGE SCALE GENOMIC DNA]</scope>
    <source>
        <strain evidence="13">NUM-2625</strain>
    </source>
</reference>
<comment type="subunit">
    <text evidence="10">Associates with subunits I, II and III to form cytochrome c oxidase.</text>
</comment>
<dbReference type="GO" id="GO:0005886">
    <property type="term" value="C:plasma membrane"/>
    <property type="evidence" value="ECO:0007669"/>
    <property type="project" value="UniProtKB-SubCell"/>
</dbReference>
<gene>
    <name evidence="12" type="primary">ctaF</name>
    <name evidence="12" type="ORF">NUM_30600</name>
</gene>
<dbReference type="EMBL" id="BOPO01000053">
    <property type="protein sequence ID" value="GIL27806.1"/>
    <property type="molecule type" value="Genomic_DNA"/>
</dbReference>
<comment type="similarity">
    <text evidence="3 10">Belongs to the cytochrome c oxidase bacterial subunit CtaF family.</text>
</comment>
<keyword evidence="4 10" id="KW-1003">Cell membrane</keyword>
<evidence type="ECO:0000256" key="11">
    <source>
        <dbReference type="SAM" id="Phobius"/>
    </source>
</evidence>
<comment type="function">
    <text evidence="1 10">Part of cytochrome c oxidase, its function is unknown.</text>
</comment>
<dbReference type="AlphaFoldDB" id="A0A8J4AA52"/>
<evidence type="ECO:0000256" key="3">
    <source>
        <dbReference type="ARBA" id="ARBA00006870"/>
    </source>
</evidence>
<dbReference type="InterPro" id="IPR021050">
    <property type="entry name" value="Cyt_c_oxidase_su4_actinobac"/>
</dbReference>
<evidence type="ECO:0000256" key="6">
    <source>
        <dbReference type="ARBA" id="ARBA00022967"/>
    </source>
</evidence>
<dbReference type="Pfam" id="PF12270">
    <property type="entry name" value="Cyt_c_ox_IV"/>
    <property type="match status" value="1"/>
</dbReference>
<comment type="caution">
    <text evidence="12">The sequence shown here is derived from an EMBL/GenBank/DDBJ whole genome shotgun (WGS) entry which is preliminary data.</text>
</comment>
<keyword evidence="6 10" id="KW-1278">Translocase</keyword>
<feature type="transmembrane region" description="Helical" evidence="11">
    <location>
        <begin position="7"/>
        <end position="25"/>
    </location>
</feature>
<keyword evidence="7 11" id="KW-1133">Transmembrane helix</keyword>
<feature type="transmembrane region" description="Helical" evidence="11">
    <location>
        <begin position="111"/>
        <end position="130"/>
    </location>
</feature>
<comment type="subcellular location">
    <subcellularLocation>
        <location evidence="2">Cell membrane</location>
        <topology evidence="2">Multi-pass membrane protein</topology>
    </subcellularLocation>
</comment>
<keyword evidence="13" id="KW-1185">Reference proteome</keyword>
<evidence type="ECO:0000256" key="2">
    <source>
        <dbReference type="ARBA" id="ARBA00004651"/>
    </source>
</evidence>
<evidence type="ECO:0000313" key="13">
    <source>
        <dbReference type="Proteomes" id="UP000614996"/>
    </source>
</evidence>
<evidence type="ECO:0000256" key="1">
    <source>
        <dbReference type="ARBA" id="ARBA00002536"/>
    </source>
</evidence>
<evidence type="ECO:0000256" key="10">
    <source>
        <dbReference type="PIRNR" id="PIRNR017385"/>
    </source>
</evidence>
<name>A0A8J4AA52_9ACTN</name>
<evidence type="ECO:0000256" key="8">
    <source>
        <dbReference type="ARBA" id="ARBA00023136"/>
    </source>
</evidence>
<organism evidence="12 13">
    <name type="scientific">Actinocatenispora comari</name>
    <dbReference type="NCBI Taxonomy" id="2807577"/>
    <lineage>
        <taxon>Bacteria</taxon>
        <taxon>Bacillati</taxon>
        <taxon>Actinomycetota</taxon>
        <taxon>Actinomycetes</taxon>
        <taxon>Micromonosporales</taxon>
        <taxon>Micromonosporaceae</taxon>
        <taxon>Actinocatenispora</taxon>
    </lineage>
</organism>
<dbReference type="RefSeq" id="WP_207125536.1">
    <property type="nucleotide sequence ID" value="NZ_BOPO01000053.1"/>
</dbReference>
<dbReference type="PIRSF" id="PIRSF017385">
    <property type="entry name" value="CtaF"/>
    <property type="match status" value="1"/>
</dbReference>
<dbReference type="Proteomes" id="UP000614996">
    <property type="component" value="Unassembled WGS sequence"/>
</dbReference>
<accession>A0A8J4AA52</accession>
<feature type="transmembrane region" description="Helical" evidence="11">
    <location>
        <begin position="37"/>
        <end position="56"/>
    </location>
</feature>
<keyword evidence="8 10" id="KW-0472">Membrane</keyword>
<proteinExistence type="inferred from homology"/>
<sequence>MRVEKWLFMLIAVFMYLVAAIYAYSTWASTHVEWSGTVTLALAGTLSLICGTYFGMVSRRIRPRPEDRDGDVAERAGRLGFFAPRSYWPFAIGLGTAIAATGIALRQAWLLAVGLLLAIATAGGLAFEFYHRTDPPSEDGRQQ</sequence>
<dbReference type="EC" id="7.1.1.9" evidence="10"/>
<evidence type="ECO:0000256" key="9">
    <source>
        <dbReference type="ARBA" id="ARBA00047816"/>
    </source>
</evidence>
<evidence type="ECO:0000256" key="4">
    <source>
        <dbReference type="ARBA" id="ARBA00022475"/>
    </source>
</evidence>
<evidence type="ECO:0000256" key="5">
    <source>
        <dbReference type="ARBA" id="ARBA00022692"/>
    </source>
</evidence>
<comment type="catalytic activity">
    <reaction evidence="9 10">
        <text>4 Fe(II)-[cytochrome c] + O2 + 8 H(+)(in) = 4 Fe(III)-[cytochrome c] + 2 H2O + 4 H(+)(out)</text>
        <dbReference type="Rhea" id="RHEA:11436"/>
        <dbReference type="Rhea" id="RHEA-COMP:10350"/>
        <dbReference type="Rhea" id="RHEA-COMP:14399"/>
        <dbReference type="ChEBI" id="CHEBI:15377"/>
        <dbReference type="ChEBI" id="CHEBI:15378"/>
        <dbReference type="ChEBI" id="CHEBI:15379"/>
        <dbReference type="ChEBI" id="CHEBI:29033"/>
        <dbReference type="ChEBI" id="CHEBI:29034"/>
        <dbReference type="EC" id="7.1.1.9"/>
    </reaction>
</comment>